<comment type="caution">
    <text evidence="5">The sequence shown here is derived from an EMBL/GenBank/DDBJ whole genome shotgun (WGS) entry which is preliminary data.</text>
</comment>
<dbReference type="InterPro" id="IPR009057">
    <property type="entry name" value="Homeodomain-like_sf"/>
</dbReference>
<evidence type="ECO:0000256" key="2">
    <source>
        <dbReference type="ARBA" id="ARBA00023125"/>
    </source>
</evidence>
<dbReference type="GO" id="GO:0003677">
    <property type="term" value="F:DNA binding"/>
    <property type="evidence" value="ECO:0007669"/>
    <property type="project" value="UniProtKB-KW"/>
</dbReference>
<accession>A0A9J6ELR4</accession>
<reference evidence="5" key="2">
    <citation type="submission" date="2021-09" db="EMBL/GenBank/DDBJ databases">
        <authorList>
            <person name="Jia N."/>
            <person name="Wang J."/>
            <person name="Shi W."/>
            <person name="Du L."/>
            <person name="Sun Y."/>
            <person name="Zhan W."/>
            <person name="Jiang J."/>
            <person name="Wang Q."/>
            <person name="Zhang B."/>
            <person name="Ji P."/>
            <person name="Sakyi L.B."/>
            <person name="Cui X."/>
            <person name="Yuan T."/>
            <person name="Jiang B."/>
            <person name="Yang W."/>
            <person name="Lam T.T.-Y."/>
            <person name="Chang Q."/>
            <person name="Ding S."/>
            <person name="Wang X."/>
            <person name="Zhu J."/>
            <person name="Ruan X."/>
            <person name="Zhao L."/>
            <person name="Wei J."/>
            <person name="Que T."/>
            <person name="Du C."/>
            <person name="Cheng J."/>
            <person name="Dai P."/>
            <person name="Han X."/>
            <person name="Huang E."/>
            <person name="Gao Y."/>
            <person name="Liu J."/>
            <person name="Shao H."/>
            <person name="Ye R."/>
            <person name="Li L."/>
            <person name="Wei W."/>
            <person name="Wang X."/>
            <person name="Wang C."/>
            <person name="Huo Q."/>
            <person name="Li W."/>
            <person name="Guo W."/>
            <person name="Chen H."/>
            <person name="Chen S."/>
            <person name="Zhou L."/>
            <person name="Zhou L."/>
            <person name="Ni X."/>
            <person name="Tian J."/>
            <person name="Zhou Y."/>
            <person name="Sheng Y."/>
            <person name="Liu T."/>
            <person name="Pan Y."/>
            <person name="Xia L."/>
            <person name="Li J."/>
            <person name="Zhao F."/>
            <person name="Cao W."/>
        </authorList>
    </citation>
    <scope>NUCLEOTIDE SEQUENCE</scope>
    <source>
        <strain evidence="5">Rmic-2018</strain>
        <tissue evidence="5">Larvae</tissue>
    </source>
</reference>
<dbReference type="SMART" id="SM00674">
    <property type="entry name" value="CENPB"/>
    <property type="match status" value="1"/>
</dbReference>
<dbReference type="Pfam" id="PF04218">
    <property type="entry name" value="CENP-B_N"/>
    <property type="match status" value="1"/>
</dbReference>
<dbReference type="Proteomes" id="UP000821866">
    <property type="component" value="Chromosome 11"/>
</dbReference>
<dbReference type="Gene3D" id="1.10.10.60">
    <property type="entry name" value="Homeodomain-like"/>
    <property type="match status" value="2"/>
</dbReference>
<evidence type="ECO:0000259" key="4">
    <source>
        <dbReference type="PROSITE" id="PS51253"/>
    </source>
</evidence>
<evidence type="ECO:0000313" key="6">
    <source>
        <dbReference type="Proteomes" id="UP000821866"/>
    </source>
</evidence>
<name>A0A9J6ELR4_RHIMP</name>
<dbReference type="PROSITE" id="PS51253">
    <property type="entry name" value="HTH_CENPB"/>
    <property type="match status" value="1"/>
</dbReference>
<comment type="subcellular location">
    <subcellularLocation>
        <location evidence="1">Nucleus</location>
    </subcellularLocation>
</comment>
<evidence type="ECO:0000256" key="1">
    <source>
        <dbReference type="ARBA" id="ARBA00004123"/>
    </source>
</evidence>
<organism evidence="5 6">
    <name type="scientific">Rhipicephalus microplus</name>
    <name type="common">Cattle tick</name>
    <name type="synonym">Boophilus microplus</name>
    <dbReference type="NCBI Taxonomy" id="6941"/>
    <lineage>
        <taxon>Eukaryota</taxon>
        <taxon>Metazoa</taxon>
        <taxon>Ecdysozoa</taxon>
        <taxon>Arthropoda</taxon>
        <taxon>Chelicerata</taxon>
        <taxon>Arachnida</taxon>
        <taxon>Acari</taxon>
        <taxon>Parasitiformes</taxon>
        <taxon>Ixodida</taxon>
        <taxon>Ixodoidea</taxon>
        <taxon>Ixodidae</taxon>
        <taxon>Rhipicephalinae</taxon>
        <taxon>Rhipicephalus</taxon>
        <taxon>Boophilus</taxon>
    </lineage>
</organism>
<protein>
    <recommendedName>
        <fullName evidence="4">HTH CENPB-type domain-containing protein</fullName>
    </recommendedName>
</protein>
<keyword evidence="3" id="KW-0539">Nucleus</keyword>
<feature type="domain" description="HTH CENPB-type" evidence="4">
    <location>
        <begin position="61"/>
        <end position="132"/>
    </location>
</feature>
<gene>
    <name evidence="5" type="ORF">HPB51_004326</name>
</gene>
<dbReference type="InterPro" id="IPR050863">
    <property type="entry name" value="CenT-Element_Derived"/>
</dbReference>
<dbReference type="EMBL" id="JABSTU010000003">
    <property type="protein sequence ID" value="KAH8035085.1"/>
    <property type="molecule type" value="Genomic_DNA"/>
</dbReference>
<reference evidence="5" key="1">
    <citation type="journal article" date="2020" name="Cell">
        <title>Large-Scale Comparative Analyses of Tick Genomes Elucidate Their Genetic Diversity and Vector Capacities.</title>
        <authorList>
            <consortium name="Tick Genome and Microbiome Consortium (TIGMIC)"/>
            <person name="Jia N."/>
            <person name="Wang J."/>
            <person name="Shi W."/>
            <person name="Du L."/>
            <person name="Sun Y."/>
            <person name="Zhan W."/>
            <person name="Jiang J.F."/>
            <person name="Wang Q."/>
            <person name="Zhang B."/>
            <person name="Ji P."/>
            <person name="Bell-Sakyi L."/>
            <person name="Cui X.M."/>
            <person name="Yuan T.T."/>
            <person name="Jiang B.G."/>
            <person name="Yang W.F."/>
            <person name="Lam T.T."/>
            <person name="Chang Q.C."/>
            <person name="Ding S.J."/>
            <person name="Wang X.J."/>
            <person name="Zhu J.G."/>
            <person name="Ruan X.D."/>
            <person name="Zhao L."/>
            <person name="Wei J.T."/>
            <person name="Ye R.Z."/>
            <person name="Que T.C."/>
            <person name="Du C.H."/>
            <person name="Zhou Y.H."/>
            <person name="Cheng J.X."/>
            <person name="Dai P.F."/>
            <person name="Guo W.B."/>
            <person name="Han X.H."/>
            <person name="Huang E.J."/>
            <person name="Li L.F."/>
            <person name="Wei W."/>
            <person name="Gao Y.C."/>
            <person name="Liu J.Z."/>
            <person name="Shao H.Z."/>
            <person name="Wang X."/>
            <person name="Wang C.C."/>
            <person name="Yang T.C."/>
            <person name="Huo Q.B."/>
            <person name="Li W."/>
            <person name="Chen H.Y."/>
            <person name="Chen S.E."/>
            <person name="Zhou L.G."/>
            <person name="Ni X.B."/>
            <person name="Tian J.H."/>
            <person name="Sheng Y."/>
            <person name="Liu T."/>
            <person name="Pan Y.S."/>
            <person name="Xia L.Y."/>
            <person name="Li J."/>
            <person name="Zhao F."/>
            <person name="Cao W.C."/>
        </authorList>
    </citation>
    <scope>NUCLEOTIDE SEQUENCE</scope>
    <source>
        <strain evidence="5">Rmic-2018</strain>
    </source>
</reference>
<evidence type="ECO:0000313" key="5">
    <source>
        <dbReference type="EMBL" id="KAH8035085.1"/>
    </source>
</evidence>
<dbReference type="InterPro" id="IPR007889">
    <property type="entry name" value="HTH_Psq"/>
</dbReference>
<evidence type="ECO:0000256" key="3">
    <source>
        <dbReference type="ARBA" id="ARBA00023242"/>
    </source>
</evidence>
<dbReference type="PANTHER" id="PTHR19303:SF73">
    <property type="entry name" value="PROTEIN PDC2"/>
    <property type="match status" value="1"/>
</dbReference>
<dbReference type="SUPFAM" id="SSF46689">
    <property type="entry name" value="Homeodomain-like"/>
    <property type="match status" value="2"/>
</dbReference>
<dbReference type="InterPro" id="IPR006600">
    <property type="entry name" value="HTH_CenpB_DNA-bd_dom"/>
</dbReference>
<sequence>MPTHKTLTLREKVSLIKEAEKSTCPKTQLAEKHKMPLSTLSTILKNKEMLLEAYGKTHSSKRSRIRFPTYPDVEVALMKWLQHANAPHLPVNDTDLREKADDLALRLGNEGFKWSNDWFARFKERNNLTYLTVCGKSGSADTNVVD</sequence>
<keyword evidence="2" id="KW-0238">DNA-binding</keyword>
<dbReference type="AlphaFoldDB" id="A0A9J6ELR4"/>
<dbReference type="Pfam" id="PF03221">
    <property type="entry name" value="HTH_Tnp_Tc5"/>
    <property type="match status" value="1"/>
</dbReference>
<keyword evidence="6" id="KW-1185">Reference proteome</keyword>
<dbReference type="PANTHER" id="PTHR19303">
    <property type="entry name" value="TRANSPOSON"/>
    <property type="match status" value="1"/>
</dbReference>
<proteinExistence type="predicted"/>
<dbReference type="GO" id="GO:0005634">
    <property type="term" value="C:nucleus"/>
    <property type="evidence" value="ECO:0007669"/>
    <property type="project" value="UniProtKB-SubCell"/>
</dbReference>